<dbReference type="Proteomes" id="UP000219374">
    <property type="component" value="Unassembled WGS sequence"/>
</dbReference>
<dbReference type="RefSeq" id="WP_342351737.1">
    <property type="nucleotide sequence ID" value="NZ_OCND01000012.1"/>
</dbReference>
<organism evidence="2 3">
    <name type="scientific">Pseudoxanthomonas wuyuanensis</name>
    <dbReference type="NCBI Taxonomy" id="1073196"/>
    <lineage>
        <taxon>Bacteria</taxon>
        <taxon>Pseudomonadati</taxon>
        <taxon>Pseudomonadota</taxon>
        <taxon>Gammaproteobacteria</taxon>
        <taxon>Lysobacterales</taxon>
        <taxon>Lysobacteraceae</taxon>
        <taxon>Pseudoxanthomonas</taxon>
    </lineage>
</organism>
<name>A0A286DEI9_9GAMM</name>
<proteinExistence type="predicted"/>
<protein>
    <submittedName>
        <fullName evidence="2">Uncharacterized protein</fullName>
    </submittedName>
</protein>
<evidence type="ECO:0000256" key="1">
    <source>
        <dbReference type="SAM" id="MobiDB-lite"/>
    </source>
</evidence>
<accession>A0A286DEI9</accession>
<feature type="region of interest" description="Disordered" evidence="1">
    <location>
        <begin position="71"/>
        <end position="92"/>
    </location>
</feature>
<feature type="non-terminal residue" evidence="2">
    <location>
        <position position="1"/>
    </location>
</feature>
<evidence type="ECO:0000313" key="2">
    <source>
        <dbReference type="EMBL" id="SOD57061.1"/>
    </source>
</evidence>
<reference evidence="2 3" key="1">
    <citation type="submission" date="2017-09" db="EMBL/GenBank/DDBJ databases">
        <authorList>
            <person name="Ehlers B."/>
            <person name="Leendertz F.H."/>
        </authorList>
    </citation>
    <scope>NUCLEOTIDE SEQUENCE [LARGE SCALE GENOMIC DNA]</scope>
    <source>
        <strain evidence="2 3">CGMCC 1.10978</strain>
    </source>
</reference>
<feature type="compositionally biased region" description="Basic and acidic residues" evidence="1">
    <location>
        <begin position="71"/>
        <end position="83"/>
    </location>
</feature>
<evidence type="ECO:0000313" key="3">
    <source>
        <dbReference type="Proteomes" id="UP000219374"/>
    </source>
</evidence>
<keyword evidence="3" id="KW-1185">Reference proteome</keyword>
<sequence>NRQKGLPQADLLVLLPDRVSGTYGPDSTLVAQYGGNAAVPLRSETTAQQMQRPAEETYQQLQQVEQQLALEHRQREQQREHAQVHGSGMTMA</sequence>
<dbReference type="EMBL" id="OCND01000012">
    <property type="protein sequence ID" value="SOD57061.1"/>
    <property type="molecule type" value="Genomic_DNA"/>
</dbReference>
<gene>
    <name evidence="2" type="ORF">SAMN06296416_1121</name>
</gene>
<dbReference type="AlphaFoldDB" id="A0A286DEI9"/>